<dbReference type="InterPro" id="IPR036890">
    <property type="entry name" value="HATPase_C_sf"/>
</dbReference>
<evidence type="ECO:0000313" key="7">
    <source>
        <dbReference type="Proteomes" id="UP000571817"/>
    </source>
</evidence>
<name>A0A853DBE9_9MICO</name>
<feature type="transmembrane region" description="Helical" evidence="4">
    <location>
        <begin position="101"/>
        <end position="126"/>
    </location>
</feature>
<keyword evidence="4" id="KW-0812">Transmembrane</keyword>
<keyword evidence="3" id="KW-0902">Two-component regulatory system</keyword>
<dbReference type="InterPro" id="IPR050482">
    <property type="entry name" value="Sensor_HK_TwoCompSys"/>
</dbReference>
<feature type="transmembrane region" description="Helical" evidence="4">
    <location>
        <begin position="132"/>
        <end position="151"/>
    </location>
</feature>
<evidence type="ECO:0000313" key="6">
    <source>
        <dbReference type="EMBL" id="NYJ74268.1"/>
    </source>
</evidence>
<feature type="transmembrane region" description="Helical" evidence="4">
    <location>
        <begin position="21"/>
        <end position="41"/>
    </location>
</feature>
<dbReference type="GO" id="GO:0046983">
    <property type="term" value="F:protein dimerization activity"/>
    <property type="evidence" value="ECO:0007669"/>
    <property type="project" value="InterPro"/>
</dbReference>
<proteinExistence type="predicted"/>
<dbReference type="RefSeq" id="WP_343048445.1">
    <property type="nucleotide sequence ID" value="NZ_JACCFW010000001.1"/>
</dbReference>
<evidence type="ECO:0000256" key="1">
    <source>
        <dbReference type="ARBA" id="ARBA00022679"/>
    </source>
</evidence>
<accession>A0A853DBE9</accession>
<feature type="domain" description="Signal transduction histidine kinase subgroup 3 dimerisation and phosphoacceptor" evidence="5">
    <location>
        <begin position="203"/>
        <end position="269"/>
    </location>
</feature>
<protein>
    <submittedName>
        <fullName evidence="6">Two-component system sensor histidine kinase DesK</fullName>
        <ecNumber evidence="6">2.7.13.3</ecNumber>
    </submittedName>
</protein>
<dbReference type="PANTHER" id="PTHR24421">
    <property type="entry name" value="NITRATE/NITRITE SENSOR PROTEIN NARX-RELATED"/>
    <property type="match status" value="1"/>
</dbReference>
<dbReference type="Pfam" id="PF07730">
    <property type="entry name" value="HisKA_3"/>
    <property type="match status" value="1"/>
</dbReference>
<sequence>MDRREQLTATLRRRAWGSDEEGDAPLIGLFWAGIWLFWLISPLWDALRNLDRPGGWVGVVAVLAFAAVYLRHWMMRWQLFGSSTVRELPTRDPRSLARYGVLAALSLIAMVAVGQSAAATLVFVGVSAMWTFSIRAAVVTSIAIGVGYAWASVQIPGWKFDSGSLIGLTFATVACFAGRIAGGRANQLEASRRENSRLAVDEERNRMARDLHDILGHSLTVITVKAELAGKLIDVDPERARAEVADLERLSRDALADVRRTVTGFREVTLSGELARAREALRAAGIRADLPTATDGVPSDLREVFAWTVREGVTNVIRHSGARSCTIEVGDRAVTVRDDGVGTAAAGCSGHGIIGLRERALAAGTRLVTESVQPHGFALTMAAPDDAASDRLPEKASTA</sequence>
<gene>
    <name evidence="6" type="ORF">HNR15_001231</name>
</gene>
<feature type="transmembrane region" description="Helical" evidence="4">
    <location>
        <begin position="163"/>
        <end position="182"/>
    </location>
</feature>
<keyword evidence="1 6" id="KW-0808">Transferase</keyword>
<evidence type="ECO:0000256" key="3">
    <source>
        <dbReference type="ARBA" id="ARBA00023012"/>
    </source>
</evidence>
<keyword evidence="4" id="KW-0472">Membrane</keyword>
<dbReference type="Proteomes" id="UP000571817">
    <property type="component" value="Unassembled WGS sequence"/>
</dbReference>
<reference evidence="6 7" key="1">
    <citation type="submission" date="2020-07" db="EMBL/GenBank/DDBJ databases">
        <title>Sequencing the genomes of 1000 actinobacteria strains.</title>
        <authorList>
            <person name="Klenk H.-P."/>
        </authorList>
    </citation>
    <scope>NUCLEOTIDE SEQUENCE [LARGE SCALE GENOMIC DNA]</scope>
    <source>
        <strain evidence="6 7">DSM 29531</strain>
    </source>
</reference>
<comment type="caution">
    <text evidence="6">The sequence shown here is derived from an EMBL/GenBank/DDBJ whole genome shotgun (WGS) entry which is preliminary data.</text>
</comment>
<dbReference type="GO" id="GO:0016020">
    <property type="term" value="C:membrane"/>
    <property type="evidence" value="ECO:0007669"/>
    <property type="project" value="InterPro"/>
</dbReference>
<dbReference type="PANTHER" id="PTHR24421:SF63">
    <property type="entry name" value="SENSOR HISTIDINE KINASE DESK"/>
    <property type="match status" value="1"/>
</dbReference>
<dbReference type="Gene3D" id="1.20.5.1930">
    <property type="match status" value="1"/>
</dbReference>
<dbReference type="GO" id="GO:0000155">
    <property type="term" value="F:phosphorelay sensor kinase activity"/>
    <property type="evidence" value="ECO:0007669"/>
    <property type="project" value="InterPro"/>
</dbReference>
<dbReference type="CDD" id="cd16917">
    <property type="entry name" value="HATPase_UhpB-NarQ-NarX-like"/>
    <property type="match status" value="1"/>
</dbReference>
<evidence type="ECO:0000256" key="2">
    <source>
        <dbReference type="ARBA" id="ARBA00022777"/>
    </source>
</evidence>
<keyword evidence="2 6" id="KW-0418">Kinase</keyword>
<feature type="transmembrane region" description="Helical" evidence="4">
    <location>
        <begin position="53"/>
        <end position="70"/>
    </location>
</feature>
<dbReference type="EC" id="2.7.13.3" evidence="6"/>
<keyword evidence="7" id="KW-1185">Reference proteome</keyword>
<evidence type="ECO:0000256" key="4">
    <source>
        <dbReference type="SAM" id="Phobius"/>
    </source>
</evidence>
<organism evidence="6 7">
    <name type="scientific">Allobranchiibius huperziae</name>
    <dbReference type="NCBI Taxonomy" id="1874116"/>
    <lineage>
        <taxon>Bacteria</taxon>
        <taxon>Bacillati</taxon>
        <taxon>Actinomycetota</taxon>
        <taxon>Actinomycetes</taxon>
        <taxon>Micrococcales</taxon>
        <taxon>Dermacoccaceae</taxon>
        <taxon>Allobranchiibius</taxon>
    </lineage>
</organism>
<keyword evidence="4" id="KW-1133">Transmembrane helix</keyword>
<dbReference type="AlphaFoldDB" id="A0A853DBE9"/>
<dbReference type="SUPFAM" id="SSF55874">
    <property type="entry name" value="ATPase domain of HSP90 chaperone/DNA topoisomerase II/histidine kinase"/>
    <property type="match status" value="1"/>
</dbReference>
<evidence type="ECO:0000259" key="5">
    <source>
        <dbReference type="Pfam" id="PF07730"/>
    </source>
</evidence>
<dbReference type="InterPro" id="IPR011712">
    <property type="entry name" value="Sig_transdc_His_kin_sub3_dim/P"/>
</dbReference>
<dbReference type="EMBL" id="JACCFW010000001">
    <property type="protein sequence ID" value="NYJ74268.1"/>
    <property type="molecule type" value="Genomic_DNA"/>
</dbReference>
<dbReference type="Gene3D" id="3.30.565.10">
    <property type="entry name" value="Histidine kinase-like ATPase, C-terminal domain"/>
    <property type="match status" value="1"/>
</dbReference>